<dbReference type="EMBL" id="NHYE01000518">
    <property type="protein sequence ID" value="PPR05111.1"/>
    <property type="molecule type" value="Genomic_DNA"/>
</dbReference>
<dbReference type="Pfam" id="PF01363">
    <property type="entry name" value="FYVE"/>
    <property type="match status" value="1"/>
</dbReference>
<protein>
    <recommendedName>
        <fullName evidence="5">FYVE-type domain-containing protein</fullName>
    </recommendedName>
</protein>
<dbReference type="SUPFAM" id="SSF57903">
    <property type="entry name" value="FYVE/PHD zinc finger"/>
    <property type="match status" value="1"/>
</dbReference>
<dbReference type="GO" id="GO:0008270">
    <property type="term" value="F:zinc ion binding"/>
    <property type="evidence" value="ECO:0007669"/>
    <property type="project" value="UniProtKB-KW"/>
</dbReference>
<dbReference type="STRING" id="231916.A0A409YQ33"/>
<evidence type="ECO:0000313" key="6">
    <source>
        <dbReference type="EMBL" id="PPR05111.1"/>
    </source>
</evidence>
<dbReference type="AlphaFoldDB" id="A0A409YQ33"/>
<dbReference type="PANTHER" id="PTHR23164">
    <property type="entry name" value="EARLY ENDOSOME ANTIGEN 1"/>
    <property type="match status" value="1"/>
</dbReference>
<dbReference type="InterPro" id="IPR013083">
    <property type="entry name" value="Znf_RING/FYVE/PHD"/>
</dbReference>
<sequence>MLSLPRIQAKHRQSVPPTVLLPRRIWKPDFLSQSCDSPQCMTSFGFLERKHHCRKCGKIFCGKCSSHVAPLLDISCLNQCAVLKTSVQELSRRHRATTQDTRGDKFLPLLTVLLNPKFKNPQRALTAPSPCDIPPFDNNLLTLAPQSTTSTHTATLSSRSHRLECFDSRKPHRISGDPFRVLFKLFDPEAINKSDCGDRVPSQENDYELDDVDAEFLENVVEIGGIIRWAFTRNPKAKPVVFYGFDPDNLSSY</sequence>
<keyword evidence="7" id="KW-1185">Reference proteome</keyword>
<proteinExistence type="predicted"/>
<evidence type="ECO:0000259" key="5">
    <source>
        <dbReference type="PROSITE" id="PS50178"/>
    </source>
</evidence>
<evidence type="ECO:0000256" key="2">
    <source>
        <dbReference type="ARBA" id="ARBA00022771"/>
    </source>
</evidence>
<dbReference type="InterPro" id="IPR011011">
    <property type="entry name" value="Znf_FYVE_PHD"/>
</dbReference>
<name>A0A409YQ33_9AGAR</name>
<dbReference type="InterPro" id="IPR017455">
    <property type="entry name" value="Znf_FYVE-rel"/>
</dbReference>
<dbReference type="OrthoDB" id="660555at2759"/>
<dbReference type="PANTHER" id="PTHR23164:SF30">
    <property type="entry name" value="EARLY ENDOSOME ANTIGEN 1"/>
    <property type="match status" value="1"/>
</dbReference>
<dbReference type="InterPro" id="IPR000306">
    <property type="entry name" value="Znf_FYVE"/>
</dbReference>
<feature type="domain" description="FYVE-type" evidence="5">
    <location>
        <begin position="40"/>
        <end position="71"/>
    </location>
</feature>
<dbReference type="InParanoid" id="A0A409YQ33"/>
<dbReference type="SMART" id="SM00064">
    <property type="entry name" value="FYVE"/>
    <property type="match status" value="1"/>
</dbReference>
<dbReference type="Proteomes" id="UP000284706">
    <property type="component" value="Unassembled WGS sequence"/>
</dbReference>
<evidence type="ECO:0000256" key="1">
    <source>
        <dbReference type="ARBA" id="ARBA00022723"/>
    </source>
</evidence>
<evidence type="ECO:0000256" key="3">
    <source>
        <dbReference type="ARBA" id="ARBA00022833"/>
    </source>
</evidence>
<evidence type="ECO:0000256" key="4">
    <source>
        <dbReference type="PROSITE-ProRule" id="PRU00091"/>
    </source>
</evidence>
<comment type="caution">
    <text evidence="6">The sequence shown here is derived from an EMBL/GenBank/DDBJ whole genome shotgun (WGS) entry which is preliminary data.</text>
</comment>
<keyword evidence="3" id="KW-0862">Zinc</keyword>
<reference evidence="6 7" key="1">
    <citation type="journal article" date="2018" name="Evol. Lett.">
        <title>Horizontal gene cluster transfer increased hallucinogenic mushroom diversity.</title>
        <authorList>
            <person name="Reynolds H.T."/>
            <person name="Vijayakumar V."/>
            <person name="Gluck-Thaler E."/>
            <person name="Korotkin H.B."/>
            <person name="Matheny P.B."/>
            <person name="Slot J.C."/>
        </authorList>
    </citation>
    <scope>NUCLEOTIDE SEQUENCE [LARGE SCALE GENOMIC DNA]</scope>
    <source>
        <strain evidence="6 7">SRW20</strain>
    </source>
</reference>
<gene>
    <name evidence="6" type="ORF">CVT26_012347</name>
</gene>
<organism evidence="6 7">
    <name type="scientific">Gymnopilus dilepis</name>
    <dbReference type="NCBI Taxonomy" id="231916"/>
    <lineage>
        <taxon>Eukaryota</taxon>
        <taxon>Fungi</taxon>
        <taxon>Dikarya</taxon>
        <taxon>Basidiomycota</taxon>
        <taxon>Agaricomycotina</taxon>
        <taxon>Agaricomycetes</taxon>
        <taxon>Agaricomycetidae</taxon>
        <taxon>Agaricales</taxon>
        <taxon>Agaricineae</taxon>
        <taxon>Hymenogastraceae</taxon>
        <taxon>Gymnopilus</taxon>
    </lineage>
</organism>
<dbReference type="Gene3D" id="3.30.40.10">
    <property type="entry name" value="Zinc/RING finger domain, C3HC4 (zinc finger)"/>
    <property type="match status" value="1"/>
</dbReference>
<accession>A0A409YQ33</accession>
<evidence type="ECO:0000313" key="7">
    <source>
        <dbReference type="Proteomes" id="UP000284706"/>
    </source>
</evidence>
<keyword evidence="2 4" id="KW-0863">Zinc-finger</keyword>
<dbReference type="PROSITE" id="PS50178">
    <property type="entry name" value="ZF_FYVE"/>
    <property type="match status" value="1"/>
</dbReference>
<keyword evidence="1" id="KW-0479">Metal-binding</keyword>